<dbReference type="PaxDb" id="30732-ENSOMEP00000005373"/>
<reference evidence="2" key="2">
    <citation type="submission" date="2025-09" db="UniProtKB">
        <authorList>
            <consortium name="Ensembl"/>
        </authorList>
    </citation>
    <scope>IDENTIFICATION</scope>
</reference>
<dbReference type="Ensembl" id="ENSOMET00000007591.1">
    <property type="protein sequence ID" value="ENSOMEP00000005373.1"/>
    <property type="gene ID" value="ENSOMEG00000006364.1"/>
</dbReference>
<evidence type="ECO:0000313" key="2">
    <source>
        <dbReference type="Ensembl" id="ENSOMEP00000005373.1"/>
    </source>
</evidence>
<keyword evidence="3" id="KW-1185">Reference proteome</keyword>
<organism evidence="2 3">
    <name type="scientific">Oryzias melastigma</name>
    <name type="common">Marine medaka</name>
    <dbReference type="NCBI Taxonomy" id="30732"/>
    <lineage>
        <taxon>Eukaryota</taxon>
        <taxon>Metazoa</taxon>
        <taxon>Chordata</taxon>
        <taxon>Craniata</taxon>
        <taxon>Vertebrata</taxon>
        <taxon>Euteleostomi</taxon>
        <taxon>Actinopterygii</taxon>
        <taxon>Neopterygii</taxon>
        <taxon>Teleostei</taxon>
        <taxon>Neoteleostei</taxon>
        <taxon>Acanthomorphata</taxon>
        <taxon>Ovalentaria</taxon>
        <taxon>Atherinomorphae</taxon>
        <taxon>Beloniformes</taxon>
        <taxon>Adrianichthyidae</taxon>
        <taxon>Oryziinae</taxon>
        <taxon>Oryzias</taxon>
    </lineage>
</organism>
<feature type="region of interest" description="Disordered" evidence="1">
    <location>
        <begin position="64"/>
        <end position="85"/>
    </location>
</feature>
<dbReference type="GeneTree" id="ENSGT00940000171212"/>
<dbReference type="PANTHER" id="PTHR35088:SF1">
    <property type="entry name" value="COILED-COIL DOMAIN-CONTAINING PROTEIN 178"/>
    <property type="match status" value="1"/>
</dbReference>
<dbReference type="OMA" id="RRMHKAM"/>
<protein>
    <submittedName>
        <fullName evidence="2">Si:dkeyp-7a3.1</fullName>
    </submittedName>
</protein>
<name>A0A3B3BK05_ORYME</name>
<dbReference type="Proteomes" id="UP000261560">
    <property type="component" value="Unplaced"/>
</dbReference>
<sequence>LSMMQKRMHKAFEKYLKQRSLHSQAELDRCQALSEETYQKIKAAEEKLSEEIRLISEFLESVTDDSATTDDAGKHKPAQMPLDPM</sequence>
<proteinExistence type="predicted"/>
<accession>A0A3B3BK05</accession>
<evidence type="ECO:0000256" key="1">
    <source>
        <dbReference type="SAM" id="MobiDB-lite"/>
    </source>
</evidence>
<dbReference type="PANTHER" id="PTHR35088">
    <property type="entry name" value="COILED-COIL DOMAIN-CONTAINING PROTEIN 178"/>
    <property type="match status" value="1"/>
</dbReference>
<dbReference type="InterPro" id="IPR038826">
    <property type="entry name" value="CCDC178"/>
</dbReference>
<dbReference type="AlphaFoldDB" id="A0A3B3BK05"/>
<evidence type="ECO:0000313" key="3">
    <source>
        <dbReference type="Proteomes" id="UP000261560"/>
    </source>
</evidence>
<reference evidence="2" key="1">
    <citation type="submission" date="2025-08" db="UniProtKB">
        <authorList>
            <consortium name="Ensembl"/>
        </authorList>
    </citation>
    <scope>IDENTIFICATION</scope>
</reference>